<evidence type="ECO:0000256" key="1">
    <source>
        <dbReference type="SAM" id="MobiDB-lite"/>
    </source>
</evidence>
<evidence type="ECO:0000313" key="2">
    <source>
        <dbReference type="EMBL" id="GIY85467.1"/>
    </source>
</evidence>
<reference evidence="2 3" key="1">
    <citation type="submission" date="2021-06" db="EMBL/GenBank/DDBJ databases">
        <title>Caerostris extrusa draft genome.</title>
        <authorList>
            <person name="Kono N."/>
            <person name="Arakawa K."/>
        </authorList>
    </citation>
    <scope>NUCLEOTIDE SEQUENCE [LARGE SCALE GENOMIC DNA]</scope>
</reference>
<sequence>MPRTLMRRPGRPLMLAASAPLSCCGGLGGDCRTKEGGRTKRGWEGGTGTSPTNNQKTAANEVVGPSFYRPSPRAPCGLFLEIGAEFQAAVRGSAEKYDLSDSEIS</sequence>
<comment type="caution">
    <text evidence="2">The sequence shown here is derived from an EMBL/GenBank/DDBJ whole genome shotgun (WGS) entry which is preliminary data.</text>
</comment>
<name>A0AAV4WRZ8_CAEEX</name>
<feature type="compositionally biased region" description="Basic and acidic residues" evidence="1">
    <location>
        <begin position="34"/>
        <end position="43"/>
    </location>
</feature>
<proteinExistence type="predicted"/>
<feature type="region of interest" description="Disordered" evidence="1">
    <location>
        <begin position="34"/>
        <end position="57"/>
    </location>
</feature>
<organism evidence="2 3">
    <name type="scientific">Caerostris extrusa</name>
    <name type="common">Bark spider</name>
    <name type="synonym">Caerostris bankana</name>
    <dbReference type="NCBI Taxonomy" id="172846"/>
    <lineage>
        <taxon>Eukaryota</taxon>
        <taxon>Metazoa</taxon>
        <taxon>Ecdysozoa</taxon>
        <taxon>Arthropoda</taxon>
        <taxon>Chelicerata</taxon>
        <taxon>Arachnida</taxon>
        <taxon>Araneae</taxon>
        <taxon>Araneomorphae</taxon>
        <taxon>Entelegynae</taxon>
        <taxon>Araneoidea</taxon>
        <taxon>Araneidae</taxon>
        <taxon>Caerostris</taxon>
    </lineage>
</organism>
<evidence type="ECO:0008006" key="4">
    <source>
        <dbReference type="Google" id="ProtNLM"/>
    </source>
</evidence>
<evidence type="ECO:0000313" key="3">
    <source>
        <dbReference type="Proteomes" id="UP001054945"/>
    </source>
</evidence>
<dbReference type="Proteomes" id="UP001054945">
    <property type="component" value="Unassembled WGS sequence"/>
</dbReference>
<gene>
    <name evidence="2" type="ORF">CEXT_199171</name>
</gene>
<dbReference type="EMBL" id="BPLR01016659">
    <property type="protein sequence ID" value="GIY85467.1"/>
    <property type="molecule type" value="Genomic_DNA"/>
</dbReference>
<dbReference type="AlphaFoldDB" id="A0AAV4WRZ8"/>
<protein>
    <recommendedName>
        <fullName evidence="4">Secreted protein</fullName>
    </recommendedName>
</protein>
<keyword evidence="3" id="KW-1185">Reference proteome</keyword>
<accession>A0AAV4WRZ8</accession>